<sequence length="406" mass="43997">MNQIPRDLAVLGGAPWFDRPVAVGRPITGDRQRFMGRVHEILDRGQLSNNGPVVQEFEQRVAEALGVRHCISTCNATTGLQLALHAVGATGEVIVPSLTFVATAHAASWLGLRPVFCDVDPVTRTIDPDLVEALITPRTTAILGVHLWGRPCAVDRLAKIAHNHGVALLFDAAHAFGCTADGRAVGGFGQAEVFSFHATKVVNSFEGGAVVTNDEEFARTVRSMRNFGMDEERQVRSLGLNAKMSEVGAAMGLTSLEAFPRTIEVNMRNFLAYQEELSGIPQITLLDFQPGESHNYGYVVIEVTPDEDGITRDVLFQALRAENVISQRYFSPGVHTMPPYAAPAHRLPITDRVASRVLALPTGPDTTRQEINAISMLIRLACGNGRAVSRRLQHARSTLPSPTGAQ</sequence>
<accession>A0ABV1UJ71</accession>
<dbReference type="CDD" id="cd00616">
    <property type="entry name" value="AHBA_syn"/>
    <property type="match status" value="1"/>
</dbReference>
<dbReference type="GO" id="GO:0008483">
    <property type="term" value="F:transaminase activity"/>
    <property type="evidence" value="ECO:0007669"/>
    <property type="project" value="UniProtKB-KW"/>
</dbReference>
<keyword evidence="4" id="KW-0032">Aminotransferase</keyword>
<dbReference type="InterPro" id="IPR015421">
    <property type="entry name" value="PyrdxlP-dep_Trfase_major"/>
</dbReference>
<comment type="caution">
    <text evidence="4">The sequence shown here is derived from an EMBL/GenBank/DDBJ whole genome shotgun (WGS) entry which is preliminary data.</text>
</comment>
<dbReference type="Gene3D" id="3.40.640.10">
    <property type="entry name" value="Type I PLP-dependent aspartate aminotransferase-like (Major domain)"/>
    <property type="match status" value="1"/>
</dbReference>
<dbReference type="InterPro" id="IPR015424">
    <property type="entry name" value="PyrdxlP-dep_Trfase"/>
</dbReference>
<keyword evidence="5" id="KW-1185">Reference proteome</keyword>
<dbReference type="SUPFAM" id="SSF53383">
    <property type="entry name" value="PLP-dependent transferases"/>
    <property type="match status" value="1"/>
</dbReference>
<evidence type="ECO:0000256" key="2">
    <source>
        <dbReference type="ARBA" id="ARBA00037999"/>
    </source>
</evidence>
<dbReference type="RefSeq" id="WP_352065798.1">
    <property type="nucleotide sequence ID" value="NZ_JBEPAZ010000069.1"/>
</dbReference>
<evidence type="ECO:0000313" key="5">
    <source>
        <dbReference type="Proteomes" id="UP001470023"/>
    </source>
</evidence>
<gene>
    <name evidence="4" type="ORF">ABT272_39690</name>
</gene>
<dbReference type="InterPro" id="IPR000653">
    <property type="entry name" value="DegT/StrS_aminotransferase"/>
</dbReference>
<keyword evidence="4" id="KW-0808">Transferase</keyword>
<dbReference type="Pfam" id="PF01041">
    <property type="entry name" value="DegT_DnrJ_EryC1"/>
    <property type="match status" value="1"/>
</dbReference>
<dbReference type="EMBL" id="JBEPAZ010000069">
    <property type="protein sequence ID" value="MER6433786.1"/>
    <property type="molecule type" value="Genomic_DNA"/>
</dbReference>
<reference evidence="4 5" key="1">
    <citation type="submission" date="2024-06" db="EMBL/GenBank/DDBJ databases">
        <title>The Natural Products Discovery Center: Release of the First 8490 Sequenced Strains for Exploring Actinobacteria Biosynthetic Diversity.</title>
        <authorList>
            <person name="Kalkreuter E."/>
            <person name="Kautsar S.A."/>
            <person name="Yang D."/>
            <person name="Bader C.D."/>
            <person name="Teijaro C.N."/>
            <person name="Fluegel L."/>
            <person name="Davis C.M."/>
            <person name="Simpson J.R."/>
            <person name="Lauterbach L."/>
            <person name="Steele A.D."/>
            <person name="Gui C."/>
            <person name="Meng S."/>
            <person name="Li G."/>
            <person name="Viehrig K."/>
            <person name="Ye F."/>
            <person name="Su P."/>
            <person name="Kiefer A.F."/>
            <person name="Nichols A."/>
            <person name="Cepeda A.J."/>
            <person name="Yan W."/>
            <person name="Fan B."/>
            <person name="Jiang Y."/>
            <person name="Adhikari A."/>
            <person name="Zheng C.-J."/>
            <person name="Schuster L."/>
            <person name="Cowan T.M."/>
            <person name="Smanski M.J."/>
            <person name="Chevrette M.G."/>
            <person name="De Carvalho L.P.S."/>
            <person name="Shen B."/>
        </authorList>
    </citation>
    <scope>NUCLEOTIDE SEQUENCE [LARGE SCALE GENOMIC DNA]</scope>
    <source>
        <strain evidence="4 5">NPDC001166</strain>
    </source>
</reference>
<evidence type="ECO:0000256" key="3">
    <source>
        <dbReference type="RuleBase" id="RU004508"/>
    </source>
</evidence>
<dbReference type="PIRSF" id="PIRSF000390">
    <property type="entry name" value="PLP_StrS"/>
    <property type="match status" value="1"/>
</dbReference>
<dbReference type="PANTHER" id="PTHR30244:SF9">
    <property type="entry name" value="PROTEIN RV3402C"/>
    <property type="match status" value="1"/>
</dbReference>
<comment type="similarity">
    <text evidence="2 3">Belongs to the DegT/DnrJ/EryC1 family.</text>
</comment>
<organism evidence="4 5">
    <name type="scientific">Streptomyces sp. 900105245</name>
    <dbReference type="NCBI Taxonomy" id="3154379"/>
    <lineage>
        <taxon>Bacteria</taxon>
        <taxon>Bacillati</taxon>
        <taxon>Actinomycetota</taxon>
        <taxon>Actinomycetes</taxon>
        <taxon>Kitasatosporales</taxon>
        <taxon>Streptomycetaceae</taxon>
        <taxon>Streptomyces</taxon>
    </lineage>
</organism>
<dbReference type="InterPro" id="IPR015422">
    <property type="entry name" value="PyrdxlP-dep_Trfase_small"/>
</dbReference>
<dbReference type="Proteomes" id="UP001470023">
    <property type="component" value="Unassembled WGS sequence"/>
</dbReference>
<dbReference type="PANTHER" id="PTHR30244">
    <property type="entry name" value="TRANSAMINASE"/>
    <property type="match status" value="1"/>
</dbReference>
<evidence type="ECO:0000313" key="4">
    <source>
        <dbReference type="EMBL" id="MER6433786.1"/>
    </source>
</evidence>
<dbReference type="Gene3D" id="3.90.1150.10">
    <property type="entry name" value="Aspartate Aminotransferase, domain 1"/>
    <property type="match status" value="1"/>
</dbReference>
<keyword evidence="1 3" id="KW-0663">Pyridoxal phosphate</keyword>
<name>A0ABV1UJ71_9ACTN</name>
<evidence type="ECO:0000256" key="1">
    <source>
        <dbReference type="ARBA" id="ARBA00022898"/>
    </source>
</evidence>
<protein>
    <submittedName>
        <fullName evidence="4">DegT/DnrJ/EryC1/StrS family aminotransferase</fullName>
    </submittedName>
</protein>
<proteinExistence type="inferred from homology"/>